<dbReference type="InterPro" id="IPR052159">
    <property type="entry name" value="Competence_DNA_uptake"/>
</dbReference>
<dbReference type="Pfam" id="PF00753">
    <property type="entry name" value="Lactamase_B"/>
    <property type="match status" value="1"/>
</dbReference>
<evidence type="ECO:0000259" key="2">
    <source>
        <dbReference type="Pfam" id="PF00753"/>
    </source>
</evidence>
<feature type="region of interest" description="Disordered" evidence="1">
    <location>
        <begin position="362"/>
        <end position="387"/>
    </location>
</feature>
<organism evidence="3 6">
    <name type="scientific">Thalassospira lucentensis</name>
    <dbReference type="NCBI Taxonomy" id="168935"/>
    <lineage>
        <taxon>Bacteria</taxon>
        <taxon>Pseudomonadati</taxon>
        <taxon>Pseudomonadota</taxon>
        <taxon>Alphaproteobacteria</taxon>
        <taxon>Rhodospirillales</taxon>
        <taxon>Thalassospiraceae</taxon>
        <taxon>Thalassospira</taxon>
    </lineage>
</organism>
<dbReference type="EMBL" id="DOOG01000149">
    <property type="protein sequence ID" value="HBU99749.1"/>
    <property type="molecule type" value="Genomic_DNA"/>
</dbReference>
<dbReference type="PANTHER" id="PTHR30619">
    <property type="entry name" value="DNA INTERNALIZATION/COMPETENCE PROTEIN COMEC/REC2"/>
    <property type="match status" value="1"/>
</dbReference>
<feature type="domain" description="Metallo-beta-lactamase" evidence="2">
    <location>
        <begin position="18"/>
        <end position="141"/>
    </location>
</feature>
<evidence type="ECO:0000313" key="6">
    <source>
        <dbReference type="Proteomes" id="UP000264753"/>
    </source>
</evidence>
<accession>A0A358HX68</accession>
<dbReference type="Proteomes" id="UP000264753">
    <property type="component" value="Unassembled WGS sequence"/>
</dbReference>
<evidence type="ECO:0000256" key="1">
    <source>
        <dbReference type="SAM" id="MobiDB-lite"/>
    </source>
</evidence>
<feature type="compositionally biased region" description="Basic and acidic residues" evidence="1">
    <location>
        <begin position="444"/>
        <end position="453"/>
    </location>
</feature>
<dbReference type="Gene3D" id="3.60.15.10">
    <property type="entry name" value="Ribonuclease Z/Hydroxyacylglutathione hydrolase-like"/>
    <property type="match status" value="1"/>
</dbReference>
<dbReference type="EMBL" id="DPOP01000120">
    <property type="protein sequence ID" value="HCW68514.1"/>
    <property type="molecule type" value="Genomic_DNA"/>
</dbReference>
<dbReference type="InterPro" id="IPR001279">
    <property type="entry name" value="Metallo-B-lactamas"/>
</dbReference>
<dbReference type="PANTHER" id="PTHR30619:SF1">
    <property type="entry name" value="RECOMBINATION PROTEIN 2"/>
    <property type="match status" value="1"/>
</dbReference>
<protein>
    <recommendedName>
        <fullName evidence="2">Metallo-beta-lactamase domain-containing protein</fullName>
    </recommendedName>
</protein>
<evidence type="ECO:0000313" key="3">
    <source>
        <dbReference type="EMBL" id="HBU99749.1"/>
    </source>
</evidence>
<dbReference type="RefSeq" id="WP_276654273.1">
    <property type="nucleotide sequence ID" value="NZ_DOOG01000149.1"/>
</dbReference>
<proteinExistence type="predicted"/>
<sequence>MTWTLEISHIGLTMSGDATLIVASNGKKMKRSVLIDGGRYTDFPATKSFITSKYGQNFKIDIVINTHYDADHLNGITFLLNNCKNISSYSTIHDQGIPGNIVIEGTRSHQSEYPSYVATVQSPGTETTNYFRSIYDRVHPTKMVSSDCEVEKGDPLSLSDGGFLSSGHLIYQEIFWQQPSSPTGVFPAALTSLSCTYQPARAHNIPPQGTIPKGAPTIECIAANQHYAALNKTGKVLPPPLSTTRKNPTDPKNDKSLAFLVNFGSFTYYIGGDLTSDVEDNLIDYIQQRRGKTFYMKASHHGSEHSTSKVFLKKLAPEAVFISNGLNNQYPHPSAETIKRLARCESVNTVFVTGSLPKYSEQKGVPALSNEDTKKIEPSPKSLVPQRAEEDPLINPLFLVNVIVKVDATGNATTETHLAAGQTSVKGRNSRPTGLGTQSGPKRNRAENRGAKA</sequence>
<name>A0A358HX68_9PROT</name>
<comment type="caution">
    <text evidence="3">The sequence shown here is derived from an EMBL/GenBank/DDBJ whole genome shotgun (WGS) entry which is preliminary data.</text>
</comment>
<evidence type="ECO:0000313" key="5">
    <source>
        <dbReference type="Proteomes" id="UP000264179"/>
    </source>
</evidence>
<gene>
    <name evidence="3" type="ORF">DEF21_17860</name>
    <name evidence="4" type="ORF">DHR80_15205</name>
</gene>
<feature type="compositionally biased region" description="Polar residues" evidence="1">
    <location>
        <begin position="415"/>
        <end position="441"/>
    </location>
</feature>
<dbReference type="SUPFAM" id="SSF56281">
    <property type="entry name" value="Metallo-hydrolase/oxidoreductase"/>
    <property type="match status" value="1"/>
</dbReference>
<feature type="region of interest" description="Disordered" evidence="1">
    <location>
        <begin position="415"/>
        <end position="453"/>
    </location>
</feature>
<evidence type="ECO:0000313" key="4">
    <source>
        <dbReference type="EMBL" id="HCW68514.1"/>
    </source>
</evidence>
<dbReference type="AlphaFoldDB" id="A0A358HX68"/>
<dbReference type="InterPro" id="IPR036866">
    <property type="entry name" value="RibonucZ/Hydroxyglut_hydro"/>
</dbReference>
<reference evidence="5 6" key="1">
    <citation type="journal article" date="2018" name="Nat. Biotechnol.">
        <title>A standardized bacterial taxonomy based on genome phylogeny substantially revises the tree of life.</title>
        <authorList>
            <person name="Parks D.H."/>
            <person name="Chuvochina M."/>
            <person name="Waite D.W."/>
            <person name="Rinke C."/>
            <person name="Skarshewski A."/>
            <person name="Chaumeil P.A."/>
            <person name="Hugenholtz P."/>
        </authorList>
    </citation>
    <scope>NUCLEOTIDE SEQUENCE [LARGE SCALE GENOMIC DNA]</scope>
    <source>
        <strain evidence="3">UBA8707</strain>
        <strain evidence="4">UBA9881</strain>
    </source>
</reference>
<dbReference type="Proteomes" id="UP000264179">
    <property type="component" value="Unassembled WGS sequence"/>
</dbReference>